<evidence type="ECO:0000256" key="2">
    <source>
        <dbReference type="SAM" id="SignalP"/>
    </source>
</evidence>
<evidence type="ECO:0000313" key="4">
    <source>
        <dbReference type="Proteomes" id="UP000284379"/>
    </source>
</evidence>
<dbReference type="AlphaFoldDB" id="A0A413VVT3"/>
<dbReference type="InterPro" id="IPR018247">
    <property type="entry name" value="EF_Hand_1_Ca_BS"/>
</dbReference>
<feature type="region of interest" description="Disordered" evidence="1">
    <location>
        <begin position="617"/>
        <end position="636"/>
    </location>
</feature>
<dbReference type="EMBL" id="QSGO01000002">
    <property type="protein sequence ID" value="RHB37692.1"/>
    <property type="molecule type" value="Genomic_DNA"/>
</dbReference>
<name>A0A413VVT3_9BACE</name>
<feature type="chain" id="PRO_5019035259" evidence="2">
    <location>
        <begin position="29"/>
        <end position="974"/>
    </location>
</feature>
<sequence>MKKQNNIFAYAKQTFSLILAILFCTACTDETYQDENQVEEGIPVEVDFQFNTSEMQKVNTRLSDAGEFQVNDLYLFIFNSQGEKKQGSHYYNSDALTGFGHTNGDQSSPTKGTITGIQTTSGKSYIYGIANVEGNELDKKGELKAKLDRVNSVNELKAIFTTLNNDGNINRETPRLLMSGTFESADNTITNEAKAEGTCYIPVRGGAINGTLRLCRLDSHIQFKINLGDKIEKFELTSWQVYNIPTSSYLIAHTDNYPETTYSNSGEQNSGITIDNNVYSFGFYMQENLKEAITQDREGNVLSKYTDREKEYKNENGGNTGEYRHVEENATYVEIKAKMNITNASNPDGIRTADVKYIIHLGGGANDIENFKSKRNKKYTYNVTINDVESIIVEVQGGEDEEGANPGVEGDVVDAKTIVYSLDAHYNCINLGFTYEEIKELSFIIQSPFADDAIYSETGKLPGTEKDAGDYKWIKLQRTTDAQTLAKYREKGTTPIYLYDLKKDMESRGADLGYNQKKTYYYTIFIDEYYYDTPPTDKAAKKWTDKSHYWKYFVNKENRKLLLFLSPQYSADKESSYSEAKYMFTQRSIQTYYSTTDLNDDGNALGMEHVNETGIPSWKLTSSNRPNGDRASSARGSEYYGSWSVDNGFYNTYSYIKNSTWDSYITYTADAKGYTYSMKDVAAIAECLSRNRDEDGDGTIDMDEVKWYLPASAQLMSMFLGAKSLPSPLFDDSSITSGVTGDDTRYHYITSDGLKIWSEEGCSFSGFLGGTEGNTKFYSPQQLRCVRNLGLTNANADQKAKTVSPAYTKSNNNFRMSYMTPQNIRPGKVEAELERHDNFSDTNRPYKAFQMANSFVDQREGSGVVWKSIFDIDTYHNSKCKNYTEGGYKWRAPNQRELMIMFLNDKTNVIHSYDYDYYSGGYKYTDRSFSRTHWRFGDTDINKKRHFGIDGEVLFLDSYNSSYKMTIRCVRDID</sequence>
<proteinExistence type="predicted"/>
<dbReference type="PROSITE" id="PS00018">
    <property type="entry name" value="EF_HAND_1"/>
    <property type="match status" value="1"/>
</dbReference>
<reference evidence="3 4" key="1">
    <citation type="submission" date="2018-08" db="EMBL/GenBank/DDBJ databases">
        <title>A genome reference for cultivated species of the human gut microbiota.</title>
        <authorList>
            <person name="Zou Y."/>
            <person name="Xue W."/>
            <person name="Luo G."/>
        </authorList>
    </citation>
    <scope>NUCLEOTIDE SEQUENCE [LARGE SCALE GENOMIC DNA]</scope>
    <source>
        <strain evidence="3 4">AM40-30BH</strain>
    </source>
</reference>
<comment type="caution">
    <text evidence="3">The sequence shown here is derived from an EMBL/GenBank/DDBJ whole genome shotgun (WGS) entry which is preliminary data.</text>
</comment>
<dbReference type="Gene3D" id="2.60.40.2580">
    <property type="match status" value="1"/>
</dbReference>
<feature type="signal peptide" evidence="2">
    <location>
        <begin position="1"/>
        <end position="28"/>
    </location>
</feature>
<organism evidence="3 4">
    <name type="scientific">Bacteroides nordii</name>
    <dbReference type="NCBI Taxonomy" id="291645"/>
    <lineage>
        <taxon>Bacteria</taxon>
        <taxon>Pseudomonadati</taxon>
        <taxon>Bacteroidota</taxon>
        <taxon>Bacteroidia</taxon>
        <taxon>Bacteroidales</taxon>
        <taxon>Bacteroidaceae</taxon>
        <taxon>Bacteroides</taxon>
    </lineage>
</organism>
<protein>
    <submittedName>
        <fullName evidence="3">DUF4906 domain-containing protein</fullName>
    </submittedName>
</protein>
<dbReference type="Proteomes" id="UP000284379">
    <property type="component" value="Unassembled WGS sequence"/>
</dbReference>
<evidence type="ECO:0000256" key="1">
    <source>
        <dbReference type="SAM" id="MobiDB-lite"/>
    </source>
</evidence>
<accession>A0A413VVT3</accession>
<keyword evidence="2" id="KW-0732">Signal</keyword>
<dbReference type="RefSeq" id="WP_122200884.1">
    <property type="nucleotide sequence ID" value="NZ_CABJFV010000002.1"/>
</dbReference>
<gene>
    <name evidence="3" type="ORF">DW888_03750</name>
</gene>
<evidence type="ECO:0000313" key="3">
    <source>
        <dbReference type="EMBL" id="RHB37692.1"/>
    </source>
</evidence>